<evidence type="ECO:0000256" key="2">
    <source>
        <dbReference type="ARBA" id="ARBA00022692"/>
    </source>
</evidence>
<feature type="transmembrane region" description="Helical" evidence="8">
    <location>
        <begin position="85"/>
        <end position="107"/>
    </location>
</feature>
<organism evidence="10 11">
    <name type="scientific">Meyerozyma guilliermondii (strain ATCC 6260 / CBS 566 / DSM 6381 / JCM 1539 / NBRC 10279 / NRRL Y-324)</name>
    <name type="common">Yeast</name>
    <name type="synonym">Candida guilliermondii</name>
    <dbReference type="NCBI Taxonomy" id="294746"/>
    <lineage>
        <taxon>Eukaryota</taxon>
        <taxon>Fungi</taxon>
        <taxon>Dikarya</taxon>
        <taxon>Ascomycota</taxon>
        <taxon>Saccharomycotina</taxon>
        <taxon>Pichiomycetes</taxon>
        <taxon>Debaryomycetaceae</taxon>
        <taxon>Meyerozyma</taxon>
    </lineage>
</organism>
<dbReference type="GO" id="GO:0005789">
    <property type="term" value="C:endoplasmic reticulum membrane"/>
    <property type="evidence" value="ECO:0007669"/>
    <property type="project" value="UniProtKB-SubCell"/>
</dbReference>
<dbReference type="GO" id="GO:0034389">
    <property type="term" value="P:lipid droplet organization"/>
    <property type="evidence" value="ECO:0007669"/>
    <property type="project" value="TreeGrafter"/>
</dbReference>
<dbReference type="InterPro" id="IPR019388">
    <property type="entry name" value="FIT"/>
</dbReference>
<keyword evidence="6" id="KW-0443">Lipid metabolism</keyword>
<feature type="signal peptide" evidence="9">
    <location>
        <begin position="1"/>
        <end position="22"/>
    </location>
</feature>
<dbReference type="PANTHER" id="PTHR23129">
    <property type="entry name" value="ACYL-COENZYME A DIPHOSPHATASE FITM2"/>
    <property type="match status" value="1"/>
</dbReference>
<keyword evidence="3" id="KW-0378">Hydrolase</keyword>
<dbReference type="RefSeq" id="XP_001482078.2">
    <property type="nucleotide sequence ID" value="XM_001482028.1"/>
</dbReference>
<name>A5DRE0_PICGU</name>
<dbReference type="OMA" id="FFHTIPE"/>
<dbReference type="VEuPathDB" id="FungiDB:PGUG_05841"/>
<dbReference type="EMBL" id="CH408162">
    <property type="protein sequence ID" value="EDK41743.2"/>
    <property type="molecule type" value="Genomic_DNA"/>
</dbReference>
<evidence type="ECO:0000256" key="4">
    <source>
        <dbReference type="ARBA" id="ARBA00022824"/>
    </source>
</evidence>
<dbReference type="GO" id="GO:0019915">
    <property type="term" value="P:lipid storage"/>
    <property type="evidence" value="ECO:0007669"/>
    <property type="project" value="InterPro"/>
</dbReference>
<dbReference type="InParanoid" id="A5DRE0"/>
<dbReference type="PANTHER" id="PTHR23129:SF0">
    <property type="entry name" value="ACYL-COENZYME A DIPHOSPHATASE FITM2"/>
    <property type="match status" value="1"/>
</dbReference>
<feature type="transmembrane region" description="Helical" evidence="8">
    <location>
        <begin position="239"/>
        <end position="257"/>
    </location>
</feature>
<dbReference type="Proteomes" id="UP000001997">
    <property type="component" value="Unassembled WGS sequence"/>
</dbReference>
<evidence type="ECO:0000256" key="1">
    <source>
        <dbReference type="ARBA" id="ARBA00004477"/>
    </source>
</evidence>
<dbReference type="GO" id="GO:0008654">
    <property type="term" value="P:phospholipid biosynthetic process"/>
    <property type="evidence" value="ECO:0007669"/>
    <property type="project" value="TreeGrafter"/>
</dbReference>
<keyword evidence="5 8" id="KW-1133">Transmembrane helix</keyword>
<evidence type="ECO:0000256" key="8">
    <source>
        <dbReference type="SAM" id="Phobius"/>
    </source>
</evidence>
<gene>
    <name evidence="10" type="ORF">PGUG_05841</name>
</gene>
<dbReference type="OrthoDB" id="5579088at2759"/>
<protein>
    <submittedName>
        <fullName evidence="10">Uncharacterized protein</fullName>
    </submittedName>
</protein>
<dbReference type="GO" id="GO:0010945">
    <property type="term" value="F:coenzyme A diphosphatase activity"/>
    <property type="evidence" value="ECO:0007669"/>
    <property type="project" value="InterPro"/>
</dbReference>
<evidence type="ECO:0000313" key="11">
    <source>
        <dbReference type="Proteomes" id="UP000001997"/>
    </source>
</evidence>
<evidence type="ECO:0000256" key="5">
    <source>
        <dbReference type="ARBA" id="ARBA00022989"/>
    </source>
</evidence>
<dbReference type="eggNOG" id="KOG3750">
    <property type="taxonomic scope" value="Eukaryota"/>
</dbReference>
<evidence type="ECO:0000256" key="6">
    <source>
        <dbReference type="ARBA" id="ARBA00023098"/>
    </source>
</evidence>
<keyword evidence="11" id="KW-1185">Reference proteome</keyword>
<comment type="subcellular location">
    <subcellularLocation>
        <location evidence="1">Endoplasmic reticulum membrane</location>
        <topology evidence="1">Multi-pass membrane protein</topology>
    </subcellularLocation>
</comment>
<dbReference type="Pfam" id="PF10261">
    <property type="entry name" value="FIT"/>
    <property type="match status" value="1"/>
</dbReference>
<keyword evidence="4" id="KW-0256">Endoplasmic reticulum</keyword>
<evidence type="ECO:0000256" key="9">
    <source>
        <dbReference type="SAM" id="SignalP"/>
    </source>
</evidence>
<dbReference type="AlphaFoldDB" id="A5DRE0"/>
<keyword evidence="2 8" id="KW-0812">Transmembrane</keyword>
<feature type="transmembrane region" description="Helical" evidence="8">
    <location>
        <begin position="209"/>
        <end position="232"/>
    </location>
</feature>
<feature type="transmembrane region" description="Helical" evidence="8">
    <location>
        <begin position="40"/>
        <end position="64"/>
    </location>
</feature>
<evidence type="ECO:0000256" key="3">
    <source>
        <dbReference type="ARBA" id="ARBA00022801"/>
    </source>
</evidence>
<keyword evidence="9" id="KW-0732">Signal</keyword>
<reference evidence="10 11" key="1">
    <citation type="journal article" date="2009" name="Nature">
        <title>Evolution of pathogenicity and sexual reproduction in eight Candida genomes.</title>
        <authorList>
            <person name="Butler G."/>
            <person name="Rasmussen M.D."/>
            <person name="Lin M.F."/>
            <person name="Santos M.A."/>
            <person name="Sakthikumar S."/>
            <person name="Munro C.A."/>
            <person name="Rheinbay E."/>
            <person name="Grabherr M."/>
            <person name="Forche A."/>
            <person name="Reedy J.L."/>
            <person name="Agrafioti I."/>
            <person name="Arnaud M.B."/>
            <person name="Bates S."/>
            <person name="Brown A.J."/>
            <person name="Brunke S."/>
            <person name="Costanzo M.C."/>
            <person name="Fitzpatrick D.A."/>
            <person name="de Groot P.W."/>
            <person name="Harris D."/>
            <person name="Hoyer L.L."/>
            <person name="Hube B."/>
            <person name="Klis F.M."/>
            <person name="Kodira C."/>
            <person name="Lennard N."/>
            <person name="Logue M.E."/>
            <person name="Martin R."/>
            <person name="Neiman A.M."/>
            <person name="Nikolaou E."/>
            <person name="Quail M.A."/>
            <person name="Quinn J."/>
            <person name="Santos M.C."/>
            <person name="Schmitzberger F.F."/>
            <person name="Sherlock G."/>
            <person name="Shah P."/>
            <person name="Silverstein K.A."/>
            <person name="Skrzypek M.S."/>
            <person name="Soll D."/>
            <person name="Staggs R."/>
            <person name="Stansfield I."/>
            <person name="Stumpf M.P."/>
            <person name="Sudbery P.E."/>
            <person name="Srikantha T."/>
            <person name="Zeng Q."/>
            <person name="Berman J."/>
            <person name="Berriman M."/>
            <person name="Heitman J."/>
            <person name="Gow N.A."/>
            <person name="Lorenz M.C."/>
            <person name="Birren B.W."/>
            <person name="Kellis M."/>
            <person name="Cuomo C.A."/>
        </authorList>
    </citation>
    <scope>NUCLEOTIDE SEQUENCE [LARGE SCALE GENOMIC DNA]</scope>
    <source>
        <strain evidence="11">ATCC 6260 / CBS 566 / DSM 6381 / JCM 1539 / NBRC 10279 / NRRL Y-324</strain>
    </source>
</reference>
<evidence type="ECO:0000313" key="10">
    <source>
        <dbReference type="EMBL" id="EDK41743.2"/>
    </source>
</evidence>
<proteinExistence type="predicted"/>
<accession>A5DRE0</accession>
<feature type="chain" id="PRO_5002680225" evidence="9">
    <location>
        <begin position="23"/>
        <end position="259"/>
    </location>
</feature>
<keyword evidence="7 8" id="KW-0472">Membrane</keyword>
<dbReference type="HOGENOM" id="CLU_1049825_0_0_1"/>
<evidence type="ECO:0000256" key="7">
    <source>
        <dbReference type="ARBA" id="ARBA00023136"/>
    </source>
</evidence>
<dbReference type="GeneID" id="5123810"/>
<sequence length="259" mass="29388">MSRMYRPLALCWLLFPATFALSIPISVLLSPLRQWVQRSYIIAHLNVVLVEHGYFWFTAVYLGHLTHYTNKNWVVPYDKIARESLIYLVNTLFCILATIWCFGPSIFERIDVAAGGHCERISGELIQLSRSKCDVQTDTIWINGFDISGHFYLLVSISLLVLQQLIGDGSLGIWTQRLDMDLEQGEEPSGVPSGENTEAPAIIAKLDWWILHLAVTLVGCWYAEFVITCLFFHTTLEKFCGLVAAMVVPLVTLRYIITD</sequence>
<dbReference type="KEGG" id="pgu:PGUG_05841"/>